<dbReference type="OrthoDB" id="1701949at2"/>
<dbReference type="InterPro" id="IPR011438">
    <property type="entry name" value="DUF1541"/>
</dbReference>
<dbReference type="Pfam" id="PF07563">
    <property type="entry name" value="DUF1541"/>
    <property type="match status" value="2"/>
</dbReference>
<accession>A0A5D0CYH3</accession>
<feature type="domain" description="DUF1541" evidence="2">
    <location>
        <begin position="129"/>
        <end position="180"/>
    </location>
</feature>
<reference evidence="3 4" key="1">
    <citation type="submission" date="2019-08" db="EMBL/GenBank/DDBJ databases">
        <title>Genome sequencing of Paenibacillus faecis DSM 23593(T).</title>
        <authorList>
            <person name="Kook J.-K."/>
            <person name="Park S.-N."/>
            <person name="Lim Y.K."/>
        </authorList>
    </citation>
    <scope>NUCLEOTIDE SEQUENCE [LARGE SCALE GENOMIC DNA]</scope>
    <source>
        <strain evidence="3 4">DSM 23593</strain>
    </source>
</reference>
<gene>
    <name evidence="3" type="ORF">FRY98_05375</name>
</gene>
<dbReference type="Gene3D" id="2.30.30.1210">
    <property type="entry name" value="Domain of unknown function DUF1541"/>
    <property type="match status" value="1"/>
</dbReference>
<feature type="compositionally biased region" description="Polar residues" evidence="1">
    <location>
        <begin position="20"/>
        <end position="31"/>
    </location>
</feature>
<evidence type="ECO:0000256" key="1">
    <source>
        <dbReference type="SAM" id="MobiDB-lite"/>
    </source>
</evidence>
<name>A0A5D0CYH3_9BACL</name>
<protein>
    <submittedName>
        <fullName evidence="3">DUF1541 domain-containing protein</fullName>
    </submittedName>
</protein>
<dbReference type="RefSeq" id="WP_148450680.1">
    <property type="nucleotide sequence ID" value="NZ_VSDO01000001.1"/>
</dbReference>
<comment type="caution">
    <text evidence="3">The sequence shown here is derived from an EMBL/GenBank/DDBJ whole genome shotgun (WGS) entry which is preliminary data.</text>
</comment>
<keyword evidence="4" id="KW-1185">Reference proteome</keyword>
<dbReference type="EMBL" id="VSDO01000001">
    <property type="protein sequence ID" value="TYA15089.1"/>
    <property type="molecule type" value="Genomic_DNA"/>
</dbReference>
<evidence type="ECO:0000313" key="3">
    <source>
        <dbReference type="EMBL" id="TYA15089.1"/>
    </source>
</evidence>
<proteinExistence type="predicted"/>
<feature type="domain" description="DUF1541" evidence="2">
    <location>
        <begin position="65"/>
        <end position="116"/>
    </location>
</feature>
<evidence type="ECO:0000313" key="4">
    <source>
        <dbReference type="Proteomes" id="UP000325218"/>
    </source>
</evidence>
<feature type="region of interest" description="Disordered" evidence="1">
    <location>
        <begin position="20"/>
        <end position="60"/>
    </location>
</feature>
<evidence type="ECO:0000259" key="2">
    <source>
        <dbReference type="Pfam" id="PF07563"/>
    </source>
</evidence>
<dbReference type="Proteomes" id="UP000325218">
    <property type="component" value="Unassembled WGS sequence"/>
</dbReference>
<sequence>MKKQLILLGIAALISLSGCRNNSSQSTTEGSAPTAGDASHSEMSHSGSGEIPSGLKESTNPKFRVGSQAVIHADHMPGMNGATATIVGAYETTVYSVSYIPTTGGDPINKHKWVIHQEIKDAGDKPFEPGAKVILNADHMPGMRGANATVDTAQAMNVYMVDYTPTTGGETVKNHQWVTEDELSAK</sequence>
<dbReference type="PROSITE" id="PS51257">
    <property type="entry name" value="PROKAR_LIPOPROTEIN"/>
    <property type="match status" value="1"/>
</dbReference>
<dbReference type="AlphaFoldDB" id="A0A5D0CYH3"/>
<organism evidence="3 4">
    <name type="scientific">Paenibacillus faecis</name>
    <dbReference type="NCBI Taxonomy" id="862114"/>
    <lineage>
        <taxon>Bacteria</taxon>
        <taxon>Bacillati</taxon>
        <taxon>Bacillota</taxon>
        <taxon>Bacilli</taxon>
        <taxon>Bacillales</taxon>
        <taxon>Paenibacillaceae</taxon>
        <taxon>Paenibacillus</taxon>
    </lineage>
</organism>